<accession>A0A7L6AUR2</accession>
<dbReference type="KEGG" id="this:HZT40_16095"/>
<proteinExistence type="predicted"/>
<feature type="chain" id="PRO_5029593653" description="Lipoprotein" evidence="2">
    <location>
        <begin position="24"/>
        <end position="86"/>
    </location>
</feature>
<dbReference type="Proteomes" id="UP000510621">
    <property type="component" value="Chromosome"/>
</dbReference>
<keyword evidence="4" id="KW-1185">Reference proteome</keyword>
<evidence type="ECO:0000313" key="4">
    <source>
        <dbReference type="Proteomes" id="UP000510621"/>
    </source>
</evidence>
<name>A0A7L6AUR2_9GAMM</name>
<feature type="signal peptide" evidence="2">
    <location>
        <begin position="1"/>
        <end position="23"/>
    </location>
</feature>
<keyword evidence="2" id="KW-0732">Signal</keyword>
<dbReference type="PROSITE" id="PS51257">
    <property type="entry name" value="PROKAR_LIPOPROTEIN"/>
    <property type="match status" value="1"/>
</dbReference>
<organism evidence="3 4">
    <name type="scientific">Candidatus Thiothrix singaporensis</name>
    <dbReference type="NCBI Taxonomy" id="2799669"/>
    <lineage>
        <taxon>Bacteria</taxon>
        <taxon>Pseudomonadati</taxon>
        <taxon>Pseudomonadota</taxon>
        <taxon>Gammaproteobacteria</taxon>
        <taxon>Thiotrichales</taxon>
        <taxon>Thiotrichaceae</taxon>
        <taxon>Thiothrix</taxon>
    </lineage>
</organism>
<evidence type="ECO:0000256" key="1">
    <source>
        <dbReference type="SAM" id="MobiDB-lite"/>
    </source>
</evidence>
<evidence type="ECO:0008006" key="5">
    <source>
        <dbReference type="Google" id="ProtNLM"/>
    </source>
</evidence>
<sequence length="86" mass="8545">MKHGKQSANIIFGMVFAAALGLAGCMDGGVKPNPPEQAPVAKPATPVAAKPVVPAHKPPVKAASATPAAPAKKTAPAAKETAKKSR</sequence>
<feature type="compositionally biased region" description="Low complexity" evidence="1">
    <location>
        <begin position="38"/>
        <end position="79"/>
    </location>
</feature>
<gene>
    <name evidence="3" type="ORF">HZT40_16095</name>
</gene>
<evidence type="ECO:0000256" key="2">
    <source>
        <dbReference type="SAM" id="SignalP"/>
    </source>
</evidence>
<reference evidence="3" key="1">
    <citation type="submission" date="2020-06" db="EMBL/GenBank/DDBJ databases">
        <title>Analysis procedures for assessing recovery of high quality, complete, closed genomes from Nanopore long read metagenome sequencing.</title>
        <authorList>
            <person name="Bessarab I."/>
            <person name="Arumugam K."/>
            <person name="Haryono M."/>
            <person name="Liu X."/>
            <person name="Roy S."/>
            <person name="Zuniga-Montanez R.E."/>
            <person name="Qiu G."/>
            <person name="Drautz-Moses D.I."/>
            <person name="Law Y.Y."/>
            <person name="Wuertz S."/>
            <person name="Lauro F.M."/>
            <person name="Huson D.H."/>
            <person name="Williams R.B."/>
        </authorList>
    </citation>
    <scope>NUCLEOTIDE SEQUENCE [LARGE SCALE GENOMIC DNA]</scope>
    <source>
        <strain evidence="3">SSD2</strain>
    </source>
</reference>
<dbReference type="AlphaFoldDB" id="A0A7L6AUR2"/>
<evidence type="ECO:0000313" key="3">
    <source>
        <dbReference type="EMBL" id="QLQ32861.1"/>
    </source>
</evidence>
<protein>
    <recommendedName>
        <fullName evidence="5">Lipoprotein</fullName>
    </recommendedName>
</protein>
<feature type="region of interest" description="Disordered" evidence="1">
    <location>
        <begin position="34"/>
        <end position="86"/>
    </location>
</feature>
<dbReference type="EMBL" id="CP059265">
    <property type="protein sequence ID" value="QLQ32861.1"/>
    <property type="molecule type" value="Genomic_DNA"/>
</dbReference>